<dbReference type="Pfam" id="PF06776">
    <property type="entry name" value="IalB"/>
    <property type="match status" value="1"/>
</dbReference>
<gene>
    <name evidence="2" type="ORF">NQF64_00845</name>
</gene>
<comment type="caution">
    <text evidence="2">The sequence shown here is derived from an EMBL/GenBank/DDBJ whole genome shotgun (WGS) entry which is preliminary data.</text>
</comment>
<evidence type="ECO:0000256" key="1">
    <source>
        <dbReference type="SAM" id="SignalP"/>
    </source>
</evidence>
<dbReference type="EMBL" id="JANIDW010000001">
    <property type="protein sequence ID" value="MCX5613799.1"/>
    <property type="molecule type" value="Genomic_DNA"/>
</dbReference>
<reference evidence="2 3" key="1">
    <citation type="submission" date="2022-07" db="EMBL/GenBank/DDBJ databases">
        <title>Bombella genomes.</title>
        <authorList>
            <person name="Harer L."/>
            <person name="Styblova S."/>
            <person name="Ehrmann M."/>
        </authorList>
    </citation>
    <scope>NUCLEOTIDE SEQUENCE [LARGE SCALE GENOMIC DNA]</scope>
    <source>
        <strain evidence="2 3">TMW 2.2558</strain>
    </source>
</reference>
<feature type="signal peptide" evidence="1">
    <location>
        <begin position="1"/>
        <end position="26"/>
    </location>
</feature>
<evidence type="ECO:0000313" key="3">
    <source>
        <dbReference type="Proteomes" id="UP001165648"/>
    </source>
</evidence>
<keyword evidence="3" id="KW-1185">Reference proteome</keyword>
<dbReference type="Gene3D" id="2.60.40.1880">
    <property type="entry name" value="Invasion associated locus B (IalB) protein"/>
    <property type="match status" value="1"/>
</dbReference>
<protein>
    <submittedName>
        <fullName evidence="2">Invasion associated locus B family protein</fullName>
    </submittedName>
</protein>
<proteinExistence type="predicted"/>
<feature type="chain" id="PRO_5047372540" evidence="1">
    <location>
        <begin position="27"/>
        <end position="216"/>
    </location>
</feature>
<dbReference type="RefSeq" id="WP_266106176.1">
    <property type="nucleotide sequence ID" value="NZ_JANIDW010000001.1"/>
</dbReference>
<name>A0ABT3W7V0_9PROT</name>
<dbReference type="InterPro" id="IPR038696">
    <property type="entry name" value="IalB_sf"/>
</dbReference>
<dbReference type="InterPro" id="IPR010642">
    <property type="entry name" value="Invasion_prot_B"/>
</dbReference>
<accession>A0ABT3W7V0</accession>
<evidence type="ECO:0000313" key="2">
    <source>
        <dbReference type="EMBL" id="MCX5613799.1"/>
    </source>
</evidence>
<organism evidence="2 3">
    <name type="scientific">Bombella saccharophila</name>
    <dbReference type="NCBI Taxonomy" id="2967338"/>
    <lineage>
        <taxon>Bacteria</taxon>
        <taxon>Pseudomonadati</taxon>
        <taxon>Pseudomonadota</taxon>
        <taxon>Alphaproteobacteria</taxon>
        <taxon>Acetobacterales</taxon>
        <taxon>Acetobacteraceae</taxon>
        <taxon>Bombella</taxon>
    </lineage>
</organism>
<keyword evidence="1" id="KW-0732">Signal</keyword>
<dbReference type="Proteomes" id="UP001165648">
    <property type="component" value="Unassembled WGS sequence"/>
</dbReference>
<sequence>MRHDGYMFGGVLAALLVFFMPLPAWADEAALVASVTQKGGGMPEIMAAEHPGVAARSAFAGPWRYGCAYPAKGSPQVTQFCIIQLEHMSGTTIDSGFLLFTHTTPNMKTAPLAQQPWEISFNLPTRLPFGMQAAPSLRIDQGTTIPLTIQSCDGTGCMVQQALTAEQLQALATGQTGYLSAQTKRGEAWSYSFSLADIQLGMREIESWAAQGALAP</sequence>